<dbReference type="InterPro" id="IPR050956">
    <property type="entry name" value="2C_system_His_kinase"/>
</dbReference>
<evidence type="ECO:0000259" key="6">
    <source>
        <dbReference type="PROSITE" id="PS50112"/>
    </source>
</evidence>
<dbReference type="CDD" id="cd00130">
    <property type="entry name" value="PAS"/>
    <property type="match status" value="1"/>
</dbReference>
<feature type="compositionally biased region" description="Basic residues" evidence="3">
    <location>
        <begin position="876"/>
        <end position="885"/>
    </location>
</feature>
<dbReference type="SUPFAM" id="SSF47384">
    <property type="entry name" value="Homodimeric domain of signal transducing histidine kinase"/>
    <property type="match status" value="1"/>
</dbReference>
<evidence type="ECO:0000256" key="3">
    <source>
        <dbReference type="SAM" id="MobiDB-lite"/>
    </source>
</evidence>
<dbReference type="InterPro" id="IPR001789">
    <property type="entry name" value="Sig_transdc_resp-reg_receiver"/>
</dbReference>
<accession>A0AAI9EAD1</accession>
<feature type="region of interest" description="Disordered" evidence="3">
    <location>
        <begin position="864"/>
        <end position="890"/>
    </location>
</feature>
<feature type="domain" description="Histidine kinase" evidence="4">
    <location>
        <begin position="698"/>
        <end position="970"/>
    </location>
</feature>
<feature type="domain" description="PAS" evidence="6">
    <location>
        <begin position="539"/>
        <end position="614"/>
    </location>
</feature>
<evidence type="ECO:0000259" key="5">
    <source>
        <dbReference type="PROSITE" id="PS50110"/>
    </source>
</evidence>
<dbReference type="Pfam" id="PF02518">
    <property type="entry name" value="HATPase_c"/>
    <property type="match status" value="1"/>
</dbReference>
<evidence type="ECO:0000313" key="7">
    <source>
        <dbReference type="EMBL" id="CAK3992061.1"/>
    </source>
</evidence>
<dbReference type="InterPro" id="IPR003661">
    <property type="entry name" value="HisK_dim/P_dom"/>
</dbReference>
<dbReference type="InterPro" id="IPR000014">
    <property type="entry name" value="PAS"/>
</dbReference>
<evidence type="ECO:0000259" key="4">
    <source>
        <dbReference type="PROSITE" id="PS50109"/>
    </source>
</evidence>
<dbReference type="SMART" id="SM00387">
    <property type="entry name" value="HATPase_c"/>
    <property type="match status" value="1"/>
</dbReference>
<reference evidence="7" key="1">
    <citation type="submission" date="2023-11" db="EMBL/GenBank/DDBJ databases">
        <authorList>
            <person name="Alioto T."/>
            <person name="Alioto T."/>
            <person name="Gomez Garrido J."/>
        </authorList>
    </citation>
    <scope>NUCLEOTIDE SEQUENCE</scope>
</reference>
<dbReference type="InterPro" id="IPR036890">
    <property type="entry name" value="HATPase_C_sf"/>
</dbReference>
<dbReference type="PANTHER" id="PTHR43719:SF30">
    <property type="entry name" value="TWO-COMPONENT SYSTEM RESPONSE REGULATOR"/>
    <property type="match status" value="1"/>
</dbReference>
<dbReference type="InterPro" id="IPR011006">
    <property type="entry name" value="CheY-like_superfamily"/>
</dbReference>
<dbReference type="SUPFAM" id="SSF52172">
    <property type="entry name" value="CheY-like"/>
    <property type="match status" value="1"/>
</dbReference>
<dbReference type="SMART" id="SM00091">
    <property type="entry name" value="PAS"/>
    <property type="match status" value="1"/>
</dbReference>
<dbReference type="Gene3D" id="3.40.50.2300">
    <property type="match status" value="1"/>
</dbReference>
<dbReference type="EMBL" id="CAVMBE010000020">
    <property type="protein sequence ID" value="CAK3992061.1"/>
    <property type="molecule type" value="Genomic_DNA"/>
</dbReference>
<feature type="compositionally biased region" description="Basic and acidic residues" evidence="3">
    <location>
        <begin position="1018"/>
        <end position="1031"/>
    </location>
</feature>
<dbReference type="Gene3D" id="3.30.565.10">
    <property type="entry name" value="Histidine kinase-like ATPase, C-terminal domain"/>
    <property type="match status" value="1"/>
</dbReference>
<dbReference type="InterPro" id="IPR003594">
    <property type="entry name" value="HATPase_dom"/>
</dbReference>
<dbReference type="InterPro" id="IPR004358">
    <property type="entry name" value="Sig_transdc_His_kin-like_C"/>
</dbReference>
<sequence>MDEAQPESGPANLPLELQALVDFLHVDTRPTAILHVAASTPRDDSVEYRAIYSNPSFRDLPSPPHELDDLRQALSRTLYPPYPLQSLHGALLDGKRWQVRVSGEYYIAVAAEGRRAAGRAEPIEQDKFGKQRVQVHVKGPGQTNGVGGEVATEEVQQSLDWTQHKTADASPWIKFMRSVDWASTGVGPMEFWEPTLRQRVLAITAHPHPRLIVFGEGMTFIYNEACVQLFGAKHPGCMGAHVSQPWSEIWTDLKPMLEAVYSGQSTQLSNLPFALERNGFLEETYWDSTLTPIFSPEGNGIGVFDELTETTLSVTDKRRRACVSSLCRLAKSCSTLQDLWAAVLQVIEGAEVDIPFALLYTVLDDLPNTGSEKTVGSRRVKSARLAGKVGIPQGHPDLITSFELSPNSSPPGLASACAQSWQSGGTVVVSTREGSLPAALGSAAPQRSFGDPVTTALVSPIKSTTADDIIGVLVTGLNPRCAFIDEYSLFMTLFSDLIEKTAALISLPEEQRRSQLIADDINNALAMQLKMTTLKAERSEAKFSRLASAAPTGMFMFDAEGRALYVNDTYLEMLDRTEKDHNARRPDTLSWQDDIHEDDLERFVATWKRVTEEKVPVTIEYRLKKPWRSIDRALGHEIEGETWLLATAFPEVEPDGKVTTVQGWLTDISHRKFSENLVAQRLEDALENKRQTENFIDMTSHEMRNPLSAMLQSADSIVSTLTSLGMPISDEGITLPAQTAEDIVDAAQTVILCAQHQKRIVDDVLTLSKLDASLLVISPDKVQVPTLITKALKMYEAEIERAGIEAQLCIEPSYEELGVDWVVLDPSRLLQVIINLLTNSIKFTQYSDVRKVKVFLGASHQKPTGQHHGISFVPPRRNRASRKSRRDQSRGDEIYLQIAVYDTGKGLSDEEMKSLFQRFQQASPKTYGQYGGSGLGLFISRELCELQGGQIGVASSEGRTIFTFFVTARKWLSEEDERTRKPSIVSGSRFTSASNSPVAFSRRGSVQMQELTNQMTHEKAEDGSTVEEFHPLTRNPSNAKTQKPLEKISEKPKAKASVEQELHVLIVEDNLINQKVLSQQLRRAGCTVYVANHGVECLEFLEKSHFCTAETPLSLILLDLEMPTMDGLTCIRHIRERQASGRITGHVPVIAVTANARSEQISEAIEAGMDQVVTKPFRIPELVPQMETLVAEVAAHAVVNAT</sequence>
<keyword evidence="8" id="KW-1185">Reference proteome</keyword>
<dbReference type="SUPFAM" id="SSF55785">
    <property type="entry name" value="PYP-like sensor domain (PAS domain)"/>
    <property type="match status" value="1"/>
</dbReference>
<dbReference type="Pfam" id="PF00072">
    <property type="entry name" value="Response_reg"/>
    <property type="match status" value="1"/>
</dbReference>
<dbReference type="PANTHER" id="PTHR43719">
    <property type="entry name" value="TWO-COMPONENT HISTIDINE KINASE"/>
    <property type="match status" value="1"/>
</dbReference>
<proteinExistence type="predicted"/>
<dbReference type="PRINTS" id="PR00344">
    <property type="entry name" value="BCTRLSENSOR"/>
</dbReference>
<organism evidence="7 8">
    <name type="scientific">Lecanosticta acicola</name>
    <dbReference type="NCBI Taxonomy" id="111012"/>
    <lineage>
        <taxon>Eukaryota</taxon>
        <taxon>Fungi</taxon>
        <taxon>Dikarya</taxon>
        <taxon>Ascomycota</taxon>
        <taxon>Pezizomycotina</taxon>
        <taxon>Dothideomycetes</taxon>
        <taxon>Dothideomycetidae</taxon>
        <taxon>Mycosphaerellales</taxon>
        <taxon>Mycosphaerellaceae</taxon>
        <taxon>Lecanosticta</taxon>
    </lineage>
</organism>
<dbReference type="PROSITE" id="PS50112">
    <property type="entry name" value="PAS"/>
    <property type="match status" value="1"/>
</dbReference>
<protein>
    <submittedName>
        <fullName evidence="7">Transcription factor SKN7</fullName>
    </submittedName>
</protein>
<dbReference type="Gene3D" id="3.30.450.20">
    <property type="entry name" value="PAS domain"/>
    <property type="match status" value="2"/>
</dbReference>
<name>A0AAI9EAD1_9PEZI</name>
<dbReference type="SUPFAM" id="SSF55874">
    <property type="entry name" value="ATPase domain of HSP90 chaperone/DNA topoisomerase II/histidine kinase"/>
    <property type="match status" value="1"/>
</dbReference>
<dbReference type="PROSITE" id="PS50109">
    <property type="entry name" value="HIS_KIN"/>
    <property type="match status" value="1"/>
</dbReference>
<dbReference type="Pfam" id="PF13188">
    <property type="entry name" value="PAS_8"/>
    <property type="match status" value="1"/>
</dbReference>
<dbReference type="InterPro" id="IPR035965">
    <property type="entry name" value="PAS-like_dom_sf"/>
</dbReference>
<keyword evidence="1 2" id="KW-0597">Phosphoprotein</keyword>
<dbReference type="Proteomes" id="UP001296104">
    <property type="component" value="Unassembled WGS sequence"/>
</dbReference>
<dbReference type="CDD" id="cd00082">
    <property type="entry name" value="HisKA"/>
    <property type="match status" value="1"/>
</dbReference>
<dbReference type="PROSITE" id="PS50110">
    <property type="entry name" value="RESPONSE_REGULATORY"/>
    <property type="match status" value="1"/>
</dbReference>
<dbReference type="AlphaFoldDB" id="A0AAI9EAD1"/>
<evidence type="ECO:0000313" key="8">
    <source>
        <dbReference type="Proteomes" id="UP001296104"/>
    </source>
</evidence>
<evidence type="ECO:0000256" key="1">
    <source>
        <dbReference type="ARBA" id="ARBA00022553"/>
    </source>
</evidence>
<comment type="caution">
    <text evidence="7">The sequence shown here is derived from an EMBL/GenBank/DDBJ whole genome shotgun (WGS) entry which is preliminary data.</text>
</comment>
<dbReference type="SMART" id="SM00448">
    <property type="entry name" value="REC"/>
    <property type="match status" value="1"/>
</dbReference>
<dbReference type="CDD" id="cd17546">
    <property type="entry name" value="REC_hyHK_CKI1_RcsC-like"/>
    <property type="match status" value="1"/>
</dbReference>
<feature type="modified residue" description="4-aspartylphosphate" evidence="2">
    <location>
        <position position="1119"/>
    </location>
</feature>
<dbReference type="Gene3D" id="1.10.287.130">
    <property type="match status" value="1"/>
</dbReference>
<dbReference type="SMART" id="SM00388">
    <property type="entry name" value="HisKA"/>
    <property type="match status" value="1"/>
</dbReference>
<feature type="region of interest" description="Disordered" evidence="3">
    <location>
        <begin position="1018"/>
        <end position="1052"/>
    </location>
</feature>
<dbReference type="GO" id="GO:0000155">
    <property type="term" value="F:phosphorelay sensor kinase activity"/>
    <property type="evidence" value="ECO:0007669"/>
    <property type="project" value="InterPro"/>
</dbReference>
<dbReference type="InterPro" id="IPR036097">
    <property type="entry name" value="HisK_dim/P_sf"/>
</dbReference>
<dbReference type="InterPro" id="IPR005467">
    <property type="entry name" value="His_kinase_dom"/>
</dbReference>
<feature type="domain" description="Response regulatory" evidence="5">
    <location>
        <begin position="1063"/>
        <end position="1190"/>
    </location>
</feature>
<gene>
    <name evidence="7" type="ORF">LECACI_7A003983</name>
</gene>
<dbReference type="Pfam" id="PF00512">
    <property type="entry name" value="HisKA"/>
    <property type="match status" value="1"/>
</dbReference>
<feature type="compositionally biased region" description="Basic and acidic residues" evidence="3">
    <location>
        <begin position="1043"/>
        <end position="1052"/>
    </location>
</feature>
<evidence type="ECO:0000256" key="2">
    <source>
        <dbReference type="PROSITE-ProRule" id="PRU00169"/>
    </source>
</evidence>